<evidence type="ECO:0000313" key="9">
    <source>
        <dbReference type="EMBL" id="KAJ8024931.1"/>
    </source>
</evidence>
<sequence>MYHFAVEDEDEDPLFNIILQTNVACGEGTDTNCYSVYIRMFDVDIVLRPGGKVLVNDDEIDTISFSTDEQQISISRQGIFTSIKAYNDIEILFDGGRLLDVHIPADLRQSVRGLCFQMPFDGTDFRDPASGERLSVAEFINRMAVDKTTEEIVEVADPCDGTGIRSEAESRCQFMLEDEMFQAAVLVVNIEAYYEMCVADVCSCLQSGSSNCQACDVVEHFSYTSNNNGVPLDNWRSADFCPYDCPGSKVFKECSFCLKTCESVDSDECSDKCVPGCVCPEGQYLDGDKCVEAAECPCPSHGSKLPAGSEIQQDCNTCTCIGGKWSCTEKRCPGECTMFGSGAFITFDGNSFDTRRQCLYTLTSSSKFYIHVDNRGCTNTSNSNCFRELVIKYGSVKYTVGPNAEVFRRGQKVFLPETIDNCHISYLGGHMVHFIGDFDLEVFVTGICGNYNGDDKDDFFTPGGQFNNHALFLEDCVVQTPRGKCLEESAFAEPLNFNSQSQEYAAKACEFLRSEVYSKCAAVVSSTLYYEQCMKDVARGVIFGFSNAMLSSYSAYSRICHLNRIDVDWRFATPYGPSCPAGMEWRTECGTSHVLACSDLTAPASITNECIDGCFCFGDQVLDERTGQCTALSDCPCQYKLDVYESGQRRETPCGHCECTNGQWTCTEDECTDGETDKCKNGKVWSNCIRCERKCSSPAPGCLEDEEEDCEEGCACPDGLAWEGEKCVPVAQCPCMHSEIRYHAGEGYESKCKNCYSRQGFDIHMVGGAEISVQNRGNPDRDPSSIFRIKQEGIYKVVRTKFGVTLRWNSGTAVDVILEPQYEGKVCGLCGNFNGLSSDDFVTRQGELEQVPNVFGHSWRVENCPMPPGPINPCDVNPERKKWAEFSCGIIKQGIFAQCHSSVEPERYYADCVMDTCACDRGGDCLQCEEGKVYTECGSSCNSECYVEGSEEYGCEETCVEGCFCPPGQVEYKGRCITRGLCPCFADGELVPAGDVFCQDCQTCHCSPGGFIQCRGPTCAEKEVANECQCDEGFLSCGQCSGCFNTTERCDGVEQCDNGRDEQFCDCQFNNEIKQDGSKWEGSLHCIQCACTAGTTECRKTCNLRCGEGMTLVLHEECDDKCCECVEEVVCDTVTFEDGTDNELTFVKMDELPENLSSSITDTLEGSPSLSGVSVEDFVSFIVNVEGTFMSASYNLGDSDVLPVTTYAAFKEESEPDLYQPLMTGEGASLLKPIEGDFGQEFMGREISSVVIIVLAEGTENTTEILKIVKEALTIKVCAEEEPTTSEGPTTTEAPTVTTTTTVVCDTVTFEDGTDNELTILKMDELPENLASSITDTLEGSPSLSGVSVEDFVSFIVNLEGTLMSASYNLGDNDILPVTTYAAFKEESEPDSYQPLMTGEDASTLKPIEGDFGQEFKGREISSVVIIVLAQGTENTTEILKFVKEALTIEVCVVCDTVTFEDGTDNELTFVKMDELPENLSSSITDTLEGSPSLSGVSVEDFVSFIVNVEGTFMSASYNLGDSDVLPVTTYAAFKEESEPDLYQPLMTGEGASLLKPIEGDFGQEFMGREISSVVIIVLAEGTENTTEILKIVKEALTIKVCVVCDTVTFEDGTDNELTFVKMDELPENLSSSIADTLEGSPSLSGVSVEDFVSFIVNVEGTFMSASYNLGDSDVLPVTTYVAFKEESQPDLYQPLMTGEGASLLEPIEGDFGEEFYGREISSVVIIVLAEGTENTTEILKIVKEALTIKVCAEEEPTTSEGPTTTEAPTVTTTTTVKPQVATTEKATTAAAETTTGEIQQTTTEAASTSEMVEEETTSTTSTTTSELCDEKDISESLNGIEFVTVQEDTIDETVLEPVLNITSFDLKELYLDADRVMAFTIQQVPDTLTFNVGYREDVNGSVKLLLGGDGSPLPVESGTDLTPQLEKENVASVVFFLPKEGIPGTDGVTMGVDEIVDILADSLIVKLCELCDEKDISESLNGVEFVTVQEDTIDETVLEPVLNITSFDLRELYLDADRVMAFTIQQVPDTLTFNVGYREDVNGSVKLLLGGDGSPLPVESGTDLTPQLEKENVASVVFFLPKEGIPGTDGVTMGVDEIVDILADSLIVKLCGEIQQTTTEAASTSEMVEEETTSTTSTTTSELCDEKDISESLNGVEFVTVQEDTIDETVLEPVLNITSFDLRELYLDADRVMAFTIQQVPDTLTFNVGYREDVNGSVKLLLGGDGSPLPVESGTDLTPQLEKENVASGVFFLPKEGIQGTGGVTMGDDEIVDILADSLIVKLCVKPQVATTEKATTAAAETTTGEIQQTTTAAASTSEMEEATTSTISTTTSGKETPVYAAGVAYSSTGASSTSSVKPQVATTEKATTAAAETTTGEIQQTTTAAASTSEMEEETTSTISTTTSGKETPVYAAGVAHSSTGASSTSSGKETPVYAAGVAHSSTGASSTSSVLSAFETTEGANVSSTTLKVITEAITTETVTAGKKFIQPTKEAPEGPELNTTTAIMEMATTTEEPEESGGCFFDGILYDYGEKVPSRDSCSEMYCTEFAGLTIERKKCNLNCVGKLVYKEGQCCPICEREEEPCRKRSTMLSNMAVGDCVYDKPVLMTVCEGSCPSFAKAMTTYPFYSYACTCCKPLTVRTKMLPLQCPGGIVKYHRHLIINTCSCERCEFQPRIPELGLIEEDNTQM</sequence>
<dbReference type="PROSITE" id="PS51233">
    <property type="entry name" value="VWFD"/>
    <property type="match status" value="3"/>
</dbReference>
<name>A0A9Q0YSQ1_HOLLE</name>
<dbReference type="InterPro" id="IPR036084">
    <property type="entry name" value="Ser_inhib-like_sf"/>
</dbReference>
<dbReference type="Gene3D" id="2.10.25.10">
    <property type="entry name" value="Laminin"/>
    <property type="match status" value="4"/>
</dbReference>
<accession>A0A9Q0YSQ1</accession>
<dbReference type="Proteomes" id="UP001152320">
    <property type="component" value="Chromosome 18"/>
</dbReference>
<dbReference type="SMART" id="SM00215">
    <property type="entry name" value="VWC_out"/>
    <property type="match status" value="2"/>
</dbReference>
<feature type="region of interest" description="Disordered" evidence="6">
    <location>
        <begin position="2302"/>
        <end position="2335"/>
    </location>
</feature>
<keyword evidence="2 4" id="KW-1015">Disulfide bond</keyword>
<evidence type="ECO:0000256" key="5">
    <source>
        <dbReference type="PROSITE-ProRule" id="PRU00124"/>
    </source>
</evidence>
<dbReference type="EMBL" id="JAIZAY010000018">
    <property type="protein sequence ID" value="KAJ8024931.1"/>
    <property type="molecule type" value="Genomic_DNA"/>
</dbReference>
<feature type="region of interest" description="Disordered" evidence="6">
    <location>
        <begin position="1755"/>
        <end position="1829"/>
    </location>
</feature>
<evidence type="ECO:0000313" key="10">
    <source>
        <dbReference type="Proteomes" id="UP001152320"/>
    </source>
</evidence>
<keyword evidence="10" id="KW-1185">Reference proteome</keyword>
<dbReference type="SUPFAM" id="SSF57567">
    <property type="entry name" value="Serine protease inhibitors"/>
    <property type="match status" value="4"/>
</dbReference>
<evidence type="ECO:0000259" key="8">
    <source>
        <dbReference type="PROSITE" id="PS51233"/>
    </source>
</evidence>
<proteinExistence type="predicted"/>
<feature type="disulfide bond" evidence="4">
    <location>
        <begin position="2612"/>
        <end position="2666"/>
    </location>
</feature>
<feature type="domain" description="CTCK" evidence="7">
    <location>
        <begin position="2586"/>
        <end position="2672"/>
    </location>
</feature>
<dbReference type="PROSITE" id="PS01185">
    <property type="entry name" value="CTCK_1"/>
    <property type="match status" value="1"/>
</dbReference>
<dbReference type="Pfam" id="PF01826">
    <property type="entry name" value="TIL"/>
    <property type="match status" value="2"/>
</dbReference>
<dbReference type="InterPro" id="IPR014853">
    <property type="entry name" value="VWF/SSPO/ZAN-like_Cys-rich_dom"/>
</dbReference>
<dbReference type="SMART" id="SM00041">
    <property type="entry name" value="CT"/>
    <property type="match status" value="1"/>
</dbReference>
<feature type="domain" description="VWFD" evidence="8">
    <location>
        <begin position="689"/>
        <end position="867"/>
    </location>
</feature>
<evidence type="ECO:0000256" key="3">
    <source>
        <dbReference type="ARBA" id="ARBA00023180"/>
    </source>
</evidence>
<keyword evidence="3" id="KW-0325">Glycoprotein</keyword>
<comment type="caution">
    <text evidence="5">Lacks conserved residue(s) required for the propagation of feature annotation.</text>
</comment>
<keyword evidence="1" id="KW-0677">Repeat</keyword>
<feature type="domain" description="VWFD" evidence="8">
    <location>
        <begin position="1"/>
        <end position="151"/>
    </location>
</feature>
<evidence type="ECO:0000256" key="4">
    <source>
        <dbReference type="PROSITE-ProRule" id="PRU00039"/>
    </source>
</evidence>
<evidence type="ECO:0000256" key="6">
    <source>
        <dbReference type="SAM" id="MobiDB-lite"/>
    </source>
</evidence>
<evidence type="ECO:0000256" key="1">
    <source>
        <dbReference type="ARBA" id="ARBA00022737"/>
    </source>
</evidence>
<feature type="region of interest" description="Disordered" evidence="6">
    <location>
        <begin position="2120"/>
        <end position="2145"/>
    </location>
</feature>
<organism evidence="9 10">
    <name type="scientific">Holothuria leucospilota</name>
    <name type="common">Black long sea cucumber</name>
    <name type="synonym">Mertensiothuria leucospilota</name>
    <dbReference type="NCBI Taxonomy" id="206669"/>
    <lineage>
        <taxon>Eukaryota</taxon>
        <taxon>Metazoa</taxon>
        <taxon>Echinodermata</taxon>
        <taxon>Eleutherozoa</taxon>
        <taxon>Echinozoa</taxon>
        <taxon>Holothuroidea</taxon>
        <taxon>Aspidochirotacea</taxon>
        <taxon>Aspidochirotida</taxon>
        <taxon>Holothuriidae</taxon>
        <taxon>Holothuria</taxon>
    </lineage>
</organism>
<evidence type="ECO:0000259" key="7">
    <source>
        <dbReference type="PROSITE" id="PS01225"/>
    </source>
</evidence>
<dbReference type="Pfam" id="PF00094">
    <property type="entry name" value="VWD"/>
    <property type="match status" value="3"/>
</dbReference>
<dbReference type="Pfam" id="PF08742">
    <property type="entry name" value="C8"/>
    <property type="match status" value="3"/>
</dbReference>
<dbReference type="SUPFAM" id="SSF57603">
    <property type="entry name" value="FnI-like domain"/>
    <property type="match status" value="1"/>
</dbReference>
<evidence type="ECO:0000256" key="2">
    <source>
        <dbReference type="ARBA" id="ARBA00023157"/>
    </source>
</evidence>
<feature type="domain" description="VWFD" evidence="8">
    <location>
        <begin position="334"/>
        <end position="510"/>
    </location>
</feature>
<dbReference type="PROSITE" id="PS01225">
    <property type="entry name" value="CTCK_2"/>
    <property type="match status" value="1"/>
</dbReference>
<gene>
    <name evidence="9" type="ORF">HOLleu_34993</name>
</gene>
<dbReference type="PROSITE" id="PS50068">
    <property type="entry name" value="LDLRA_2"/>
    <property type="match status" value="1"/>
</dbReference>
<feature type="compositionally biased region" description="Low complexity" evidence="6">
    <location>
        <begin position="1759"/>
        <end position="1811"/>
    </location>
</feature>
<reference evidence="9" key="1">
    <citation type="submission" date="2021-10" db="EMBL/GenBank/DDBJ databases">
        <title>Tropical sea cucumber genome reveals ecological adaptation and Cuvierian tubules defense mechanism.</title>
        <authorList>
            <person name="Chen T."/>
        </authorList>
    </citation>
    <scope>NUCLEOTIDE SEQUENCE</scope>
    <source>
        <strain evidence="9">Nanhai2018</strain>
        <tissue evidence="9">Muscle</tissue>
    </source>
</reference>
<feature type="compositionally biased region" description="Low complexity" evidence="6">
    <location>
        <begin position="2398"/>
        <end position="2408"/>
    </location>
</feature>
<feature type="compositionally biased region" description="Low complexity" evidence="6">
    <location>
        <begin position="2350"/>
        <end position="2391"/>
    </location>
</feature>
<feature type="disulfide bond" evidence="5">
    <location>
        <begin position="1050"/>
        <end position="1065"/>
    </location>
</feature>
<protein>
    <submittedName>
        <fullName evidence="9">Otogelin</fullName>
    </submittedName>
</protein>
<dbReference type="OrthoDB" id="6236007at2759"/>
<dbReference type="InterPro" id="IPR001846">
    <property type="entry name" value="VWF_type-D"/>
</dbReference>
<feature type="compositionally biased region" description="Low complexity" evidence="6">
    <location>
        <begin position="1818"/>
        <end position="1827"/>
    </location>
</feature>
<dbReference type="CDD" id="cd19941">
    <property type="entry name" value="TIL"/>
    <property type="match status" value="4"/>
</dbReference>
<feature type="disulfide bond" evidence="4">
    <location>
        <begin position="2586"/>
        <end position="2636"/>
    </location>
</feature>
<feature type="compositionally biased region" description="Low complexity" evidence="6">
    <location>
        <begin position="2134"/>
        <end position="2143"/>
    </location>
</feature>
<dbReference type="InterPro" id="IPR001007">
    <property type="entry name" value="VWF_dom"/>
</dbReference>
<dbReference type="InterPro" id="IPR002172">
    <property type="entry name" value="LDrepeatLR_classA_rpt"/>
</dbReference>
<dbReference type="InterPro" id="IPR006207">
    <property type="entry name" value="Cys_knot_C"/>
</dbReference>
<dbReference type="SMART" id="SM00832">
    <property type="entry name" value="C8"/>
    <property type="match status" value="3"/>
</dbReference>
<dbReference type="InterPro" id="IPR050780">
    <property type="entry name" value="Mucin_vWF_Thrombospondin_sf"/>
</dbReference>
<feature type="disulfide bond" evidence="4">
    <location>
        <begin position="2616"/>
        <end position="2668"/>
    </location>
</feature>
<dbReference type="InterPro" id="IPR002919">
    <property type="entry name" value="TIL_dom"/>
</dbReference>
<feature type="disulfide bond" evidence="4">
    <location>
        <begin position="2601"/>
        <end position="2650"/>
    </location>
</feature>
<comment type="caution">
    <text evidence="9">The sequence shown here is derived from an EMBL/GenBank/DDBJ whole genome shotgun (WGS) entry which is preliminary data.</text>
</comment>
<feature type="region of interest" description="Disordered" evidence="6">
    <location>
        <begin position="2350"/>
        <end position="2408"/>
    </location>
</feature>
<dbReference type="SMART" id="SM00216">
    <property type="entry name" value="VWD"/>
    <property type="match status" value="2"/>
</dbReference>
<dbReference type="PANTHER" id="PTHR11339">
    <property type="entry name" value="EXTRACELLULAR MATRIX GLYCOPROTEIN RELATED"/>
    <property type="match status" value="1"/>
</dbReference>